<organism evidence="1 2">
    <name type="scientific">Paramagnetospirillum magnetotacticum MS-1</name>
    <dbReference type="NCBI Taxonomy" id="272627"/>
    <lineage>
        <taxon>Bacteria</taxon>
        <taxon>Pseudomonadati</taxon>
        <taxon>Pseudomonadota</taxon>
        <taxon>Alphaproteobacteria</taxon>
        <taxon>Rhodospirillales</taxon>
        <taxon>Magnetospirillaceae</taxon>
        <taxon>Paramagnetospirillum</taxon>
    </lineage>
</organism>
<dbReference type="EMBL" id="JXSL01000035">
    <property type="protein sequence ID" value="KIL96751.1"/>
    <property type="molecule type" value="Genomic_DNA"/>
</dbReference>
<keyword evidence="2" id="KW-1185">Reference proteome</keyword>
<name>A0A0C2UVA0_PARME</name>
<dbReference type="STRING" id="272627.CCC_01617"/>
<dbReference type="AlphaFoldDB" id="A0A0C2UVA0"/>
<evidence type="ECO:0000313" key="1">
    <source>
        <dbReference type="EMBL" id="KIL96751.1"/>
    </source>
</evidence>
<evidence type="ECO:0000313" key="2">
    <source>
        <dbReference type="Proteomes" id="UP000031971"/>
    </source>
</evidence>
<comment type="caution">
    <text evidence="1">The sequence shown here is derived from an EMBL/GenBank/DDBJ whole genome shotgun (WGS) entry which is preliminary data.</text>
</comment>
<dbReference type="Proteomes" id="UP000031971">
    <property type="component" value="Unassembled WGS sequence"/>
</dbReference>
<accession>A0A0C2UVA0</accession>
<sequence>MARHVFTDRSLAERTTLGDALEVYRDEVTVEKAGHQEGYVIKAWLKHPLAAPLP</sequence>
<protein>
    <submittedName>
        <fullName evidence="1">Uncharacterized protein</fullName>
    </submittedName>
</protein>
<reference evidence="1 2" key="1">
    <citation type="submission" date="2015-01" db="EMBL/GenBank/DDBJ databases">
        <title>Genome Sequence of Magnetospirillum magnetotacticum Strain MS-1.</title>
        <authorList>
            <person name="Marinov G.K."/>
            <person name="Smalley M.D."/>
            <person name="DeSalvo G."/>
        </authorList>
    </citation>
    <scope>NUCLEOTIDE SEQUENCE [LARGE SCALE GENOMIC DNA]</scope>
    <source>
        <strain evidence="1 2">MS-1</strain>
    </source>
</reference>
<gene>
    <name evidence="1" type="ORF">CCC_01617</name>
</gene>
<proteinExistence type="predicted"/>